<dbReference type="InterPro" id="IPR046860">
    <property type="entry name" value="SnoaL_5"/>
</dbReference>
<comment type="caution">
    <text evidence="2">The sequence shown here is derived from an EMBL/GenBank/DDBJ whole genome shotgun (WGS) entry which is preliminary data.</text>
</comment>
<dbReference type="Proteomes" id="UP000245765">
    <property type="component" value="Unassembled WGS sequence"/>
</dbReference>
<gene>
    <name evidence="2" type="ORF">DFH01_08555</name>
</gene>
<dbReference type="Gene3D" id="3.10.450.50">
    <property type="match status" value="1"/>
</dbReference>
<dbReference type="InterPro" id="IPR032710">
    <property type="entry name" value="NTF2-like_dom_sf"/>
</dbReference>
<accession>A0A317FCV5</accession>
<dbReference type="AlphaFoldDB" id="A0A317FCV5"/>
<organism evidence="2 3">
    <name type="scientific">Falsiroseomonas bella</name>
    <dbReference type="NCBI Taxonomy" id="2184016"/>
    <lineage>
        <taxon>Bacteria</taxon>
        <taxon>Pseudomonadati</taxon>
        <taxon>Pseudomonadota</taxon>
        <taxon>Alphaproteobacteria</taxon>
        <taxon>Acetobacterales</taxon>
        <taxon>Roseomonadaceae</taxon>
        <taxon>Falsiroseomonas</taxon>
    </lineage>
</organism>
<dbReference type="Pfam" id="PF20409">
    <property type="entry name" value="SnoaL_5"/>
    <property type="match status" value="1"/>
</dbReference>
<sequence>MTTREIAEAFCALLKAGRHEEAAAEFNAEDIVSHEAMEGPMARLEGKAAVKGKSDWWYANHEWHGGGAEGPFVNGDRFAVIFDMDVTAKETGQRVQMREVGLYTVRDGKIVEERFFY</sequence>
<dbReference type="GO" id="GO:0016853">
    <property type="term" value="F:isomerase activity"/>
    <property type="evidence" value="ECO:0007669"/>
    <property type="project" value="UniProtKB-KW"/>
</dbReference>
<reference evidence="3" key="1">
    <citation type="submission" date="2018-05" db="EMBL/GenBank/DDBJ databases">
        <authorList>
            <person name="Du Z."/>
            <person name="Wang X."/>
        </authorList>
    </citation>
    <scope>NUCLEOTIDE SEQUENCE [LARGE SCALE GENOMIC DNA]</scope>
    <source>
        <strain evidence="3">CQN31</strain>
    </source>
</reference>
<dbReference type="RefSeq" id="WP_109870041.1">
    <property type="nucleotide sequence ID" value="NZ_QGNA01000002.1"/>
</dbReference>
<dbReference type="OrthoDB" id="336094at2"/>
<feature type="domain" description="SnoaL-like" evidence="1">
    <location>
        <begin position="1"/>
        <end position="117"/>
    </location>
</feature>
<proteinExistence type="predicted"/>
<evidence type="ECO:0000313" key="3">
    <source>
        <dbReference type="Proteomes" id="UP000245765"/>
    </source>
</evidence>
<keyword evidence="3" id="KW-1185">Reference proteome</keyword>
<evidence type="ECO:0000259" key="1">
    <source>
        <dbReference type="Pfam" id="PF20409"/>
    </source>
</evidence>
<dbReference type="EMBL" id="QGNA01000002">
    <property type="protein sequence ID" value="PWS36930.1"/>
    <property type="molecule type" value="Genomic_DNA"/>
</dbReference>
<name>A0A317FCV5_9PROT</name>
<dbReference type="SUPFAM" id="SSF54427">
    <property type="entry name" value="NTF2-like"/>
    <property type="match status" value="1"/>
</dbReference>
<keyword evidence="2" id="KW-0413">Isomerase</keyword>
<protein>
    <submittedName>
        <fullName evidence="2">Ketosteroid isomerase</fullName>
    </submittedName>
</protein>
<evidence type="ECO:0000313" key="2">
    <source>
        <dbReference type="EMBL" id="PWS36930.1"/>
    </source>
</evidence>